<reference evidence="3" key="1">
    <citation type="journal article" date="2023" name="Mol. Phylogenet. Evol.">
        <title>Genome-scale phylogeny and comparative genomics of the fungal order Sordariales.</title>
        <authorList>
            <person name="Hensen N."/>
            <person name="Bonometti L."/>
            <person name="Westerberg I."/>
            <person name="Brannstrom I.O."/>
            <person name="Guillou S."/>
            <person name="Cros-Aarteil S."/>
            <person name="Calhoun S."/>
            <person name="Haridas S."/>
            <person name="Kuo A."/>
            <person name="Mondo S."/>
            <person name="Pangilinan J."/>
            <person name="Riley R."/>
            <person name="LaButti K."/>
            <person name="Andreopoulos B."/>
            <person name="Lipzen A."/>
            <person name="Chen C."/>
            <person name="Yan M."/>
            <person name="Daum C."/>
            <person name="Ng V."/>
            <person name="Clum A."/>
            <person name="Steindorff A."/>
            <person name="Ohm R.A."/>
            <person name="Martin F."/>
            <person name="Silar P."/>
            <person name="Natvig D.O."/>
            <person name="Lalanne C."/>
            <person name="Gautier V."/>
            <person name="Ament-Velasquez S.L."/>
            <person name="Kruys A."/>
            <person name="Hutchinson M.I."/>
            <person name="Powell A.J."/>
            <person name="Barry K."/>
            <person name="Miller A.N."/>
            <person name="Grigoriev I.V."/>
            <person name="Debuchy R."/>
            <person name="Gladieux P."/>
            <person name="Hiltunen Thoren M."/>
            <person name="Johannesson H."/>
        </authorList>
    </citation>
    <scope>NUCLEOTIDE SEQUENCE [LARGE SCALE GENOMIC DNA]</scope>
    <source>
        <strain evidence="3">CBS 340.73</strain>
    </source>
</reference>
<proteinExistence type="predicted"/>
<sequence>MAQNAQNPSKLRVRGCDLFLLEKWEADSPQSPDEQMAQIFARFLELPFSERQAYAQQVTDRNVRIAERLPQAEQDILVLARPYNERNTADVVWLRTYYGPGSDDAFAAILEACKGHLPLVGMGAPGFDYLFSDAARYDYGDAWQRVFGRMPQLLEYAGPGDYEAKRATTLAEGQEWERGDKERVEEDGGEWPEDAMYLGVLYNYYHLASKVGIIYVLDKETLGEDEEGEDVSHDDRQLLAAWYDPDGKTVRWQRMSGDEVCEHMAVINSASIDDHPIWTEAEIGEDYDWDGPLGPPSIAEDGGNEGDED</sequence>
<accession>A0AAN6MYC4</accession>
<comment type="caution">
    <text evidence="2">The sequence shown here is derived from an EMBL/GenBank/DDBJ whole genome shotgun (WGS) entry which is preliminary data.</text>
</comment>
<evidence type="ECO:0000313" key="3">
    <source>
        <dbReference type="Proteomes" id="UP001303473"/>
    </source>
</evidence>
<feature type="region of interest" description="Disordered" evidence="1">
    <location>
        <begin position="285"/>
        <end position="309"/>
    </location>
</feature>
<dbReference type="EMBL" id="MU854024">
    <property type="protein sequence ID" value="KAK3934137.1"/>
    <property type="molecule type" value="Genomic_DNA"/>
</dbReference>
<dbReference type="AlphaFoldDB" id="A0AAN6MYC4"/>
<name>A0AAN6MYC4_9PEZI</name>
<evidence type="ECO:0000313" key="2">
    <source>
        <dbReference type="EMBL" id="KAK3934137.1"/>
    </source>
</evidence>
<organism evidence="2 3">
    <name type="scientific">Diplogelasinospora grovesii</name>
    <dbReference type="NCBI Taxonomy" id="303347"/>
    <lineage>
        <taxon>Eukaryota</taxon>
        <taxon>Fungi</taxon>
        <taxon>Dikarya</taxon>
        <taxon>Ascomycota</taxon>
        <taxon>Pezizomycotina</taxon>
        <taxon>Sordariomycetes</taxon>
        <taxon>Sordariomycetidae</taxon>
        <taxon>Sordariales</taxon>
        <taxon>Diplogelasinosporaceae</taxon>
        <taxon>Diplogelasinospora</taxon>
    </lineage>
</organism>
<keyword evidence="3" id="KW-1185">Reference proteome</keyword>
<evidence type="ECO:0000256" key="1">
    <source>
        <dbReference type="SAM" id="MobiDB-lite"/>
    </source>
</evidence>
<dbReference type="Proteomes" id="UP001303473">
    <property type="component" value="Unassembled WGS sequence"/>
</dbReference>
<protein>
    <submittedName>
        <fullName evidence="2">Uncharacterized protein</fullName>
    </submittedName>
</protein>
<gene>
    <name evidence="2" type="ORF">QBC46DRAFT_454406</name>
</gene>